<comment type="subunit">
    <text evidence="7">Monomer. Binds directly to the core enzyme of the DNA-dependent RNA polymerase and to nascent RNA.</text>
</comment>
<evidence type="ECO:0000256" key="2">
    <source>
        <dbReference type="ARBA" id="ARBA00022490"/>
    </source>
</evidence>
<dbReference type="Pfam" id="PF00575">
    <property type="entry name" value="S1"/>
    <property type="match status" value="1"/>
</dbReference>
<dbReference type="GO" id="GO:0006353">
    <property type="term" value="P:DNA-templated transcription termination"/>
    <property type="evidence" value="ECO:0007669"/>
    <property type="project" value="UniProtKB-UniRule"/>
</dbReference>
<dbReference type="InterPro" id="IPR003029">
    <property type="entry name" value="S1_domain"/>
</dbReference>
<reference evidence="9 10" key="1">
    <citation type="submission" date="2014-09" db="EMBL/GenBank/DDBJ databases">
        <authorList>
            <person name="Hornung B.V."/>
        </authorList>
    </citation>
    <scope>NUCLEOTIDE SEQUENCE [LARGE SCALE GENOMIC DNA]</scope>
    <source>
        <strain evidence="9 10">FRIFI</strain>
    </source>
</reference>
<protein>
    <recommendedName>
        <fullName evidence="7">Transcription termination/antitermination protein NusA</fullName>
    </recommendedName>
</protein>
<dbReference type="InterPro" id="IPR058582">
    <property type="entry name" value="KH_NusA_2nd"/>
</dbReference>
<dbReference type="InterPro" id="IPR013735">
    <property type="entry name" value="TF_NusA_N"/>
</dbReference>
<dbReference type="InterPro" id="IPR015946">
    <property type="entry name" value="KH_dom-like_a/b"/>
</dbReference>
<dbReference type="CDD" id="cd02134">
    <property type="entry name" value="KH-II_NusA_rpt1"/>
    <property type="match status" value="1"/>
</dbReference>
<dbReference type="EMBL" id="LN650648">
    <property type="protein sequence ID" value="CEI73551.1"/>
    <property type="molecule type" value="Genomic_DNA"/>
</dbReference>
<dbReference type="FunFam" id="3.30.1480.10:FF:000002">
    <property type="entry name" value="Transcription termination/antitermination protein NusA"/>
    <property type="match status" value="1"/>
</dbReference>
<dbReference type="Pfam" id="PF13184">
    <property type="entry name" value="KH_NusA_1st"/>
    <property type="match status" value="1"/>
</dbReference>
<dbReference type="FunFam" id="3.30.300.20:FF:000005">
    <property type="entry name" value="Transcription termination/antitermination protein NusA"/>
    <property type="match status" value="1"/>
</dbReference>
<dbReference type="KEGG" id="rhom:FRIFI_2023"/>
<dbReference type="InterPro" id="IPR009019">
    <property type="entry name" value="KH_sf_prok-type"/>
</dbReference>
<dbReference type="FunFam" id="2.40.50.140:FF:000058">
    <property type="entry name" value="Transcription termination/antitermination protein NusA"/>
    <property type="match status" value="1"/>
</dbReference>
<evidence type="ECO:0000259" key="8">
    <source>
        <dbReference type="PROSITE" id="PS50126"/>
    </source>
</evidence>
<dbReference type="GO" id="GO:0003723">
    <property type="term" value="F:RNA binding"/>
    <property type="evidence" value="ECO:0007669"/>
    <property type="project" value="UniProtKB-UniRule"/>
</dbReference>
<dbReference type="PANTHER" id="PTHR22648">
    <property type="entry name" value="TRANSCRIPTION TERMINATION FACTOR NUSA"/>
    <property type="match status" value="1"/>
</dbReference>
<dbReference type="InterPro" id="IPR010213">
    <property type="entry name" value="TF_NusA"/>
</dbReference>
<keyword evidence="10" id="KW-1185">Reference proteome</keyword>
<dbReference type="SUPFAM" id="SSF50249">
    <property type="entry name" value="Nucleic acid-binding proteins"/>
    <property type="match status" value="1"/>
</dbReference>
<dbReference type="PROSITE" id="PS50084">
    <property type="entry name" value="KH_TYPE_1"/>
    <property type="match status" value="1"/>
</dbReference>
<feature type="domain" description="S1 motif" evidence="8">
    <location>
        <begin position="137"/>
        <end position="201"/>
    </location>
</feature>
<sequence length="357" mass="40074">MNHEFIEALDELEKDRGIDKEILIDTIEQALLTAYKKNFGSAQNVRVEFDRERGDVKVFSQRVVVDESDLYDTFLEIELADAREISPNYELGDIIENEVTPMDFGRIAAQTAKQVVVQRIREAEREIVYNEFMDKENEIVTGEVARVNKNIVHVNLGRIEAIMTPQDQIPGETYRAGQKIKVYILEVKKTNKGPQIVVSRSHPGLVKRLFEFEVPEIFEGIVQVKSISREAGSRTKMAVKSIDEKIDPIGACVGPKGSRVKNIVDELGDEKIDIIKYSDDPAEFICAALSPSKVVKVDINEEEKSALVVVPDYQLSLAIGKEGQNARLAAKLTNWKIDIKSESQAGLEPQETNTDAE</sequence>
<evidence type="ECO:0000256" key="5">
    <source>
        <dbReference type="ARBA" id="ARBA00023015"/>
    </source>
</evidence>
<dbReference type="GO" id="GO:0005829">
    <property type="term" value="C:cytosol"/>
    <property type="evidence" value="ECO:0007669"/>
    <property type="project" value="TreeGrafter"/>
</dbReference>
<gene>
    <name evidence="7" type="primary">nusA</name>
    <name evidence="9" type="ORF">FRIFI_2023</name>
</gene>
<dbReference type="Gene3D" id="3.30.1480.10">
    <property type="entry name" value="NusA, N-terminal domain"/>
    <property type="match status" value="1"/>
</dbReference>
<dbReference type="CDD" id="cd04455">
    <property type="entry name" value="S1_NusA"/>
    <property type="match status" value="1"/>
</dbReference>
<dbReference type="InterPro" id="IPR030842">
    <property type="entry name" value="TF_NusA_bacterial"/>
</dbReference>
<dbReference type="Gene3D" id="3.30.300.20">
    <property type="match status" value="2"/>
</dbReference>
<dbReference type="NCBIfam" id="TIGR01953">
    <property type="entry name" value="NusA"/>
    <property type="match status" value="1"/>
</dbReference>
<dbReference type="GO" id="GO:0003700">
    <property type="term" value="F:DNA-binding transcription factor activity"/>
    <property type="evidence" value="ECO:0007669"/>
    <property type="project" value="InterPro"/>
</dbReference>
<dbReference type="InterPro" id="IPR025249">
    <property type="entry name" value="TF_NusA_KH_1st"/>
</dbReference>
<keyword evidence="1 7" id="KW-0806">Transcription termination</keyword>
<keyword evidence="4 7" id="KW-0694">RNA-binding</keyword>
<dbReference type="HAMAP" id="MF_00945_B">
    <property type="entry name" value="NusA_B"/>
    <property type="match status" value="1"/>
</dbReference>
<evidence type="ECO:0000313" key="9">
    <source>
        <dbReference type="EMBL" id="CEI73551.1"/>
    </source>
</evidence>
<dbReference type="AlphaFoldDB" id="A0A2P2BT62"/>
<evidence type="ECO:0000256" key="4">
    <source>
        <dbReference type="ARBA" id="ARBA00022884"/>
    </source>
</evidence>
<dbReference type="CDD" id="cd22529">
    <property type="entry name" value="KH-II_NusA_rpt2"/>
    <property type="match status" value="1"/>
</dbReference>
<evidence type="ECO:0000256" key="7">
    <source>
        <dbReference type="HAMAP-Rule" id="MF_00945"/>
    </source>
</evidence>
<keyword evidence="5 7" id="KW-0805">Transcription regulation</keyword>
<dbReference type="Gene3D" id="2.40.50.140">
    <property type="entry name" value="Nucleic acid-binding proteins"/>
    <property type="match status" value="1"/>
</dbReference>
<keyword evidence="6 7" id="KW-0804">Transcription</keyword>
<dbReference type="Pfam" id="PF08529">
    <property type="entry name" value="NusA_N"/>
    <property type="match status" value="1"/>
</dbReference>
<name>A0A2P2BT62_9FIRM</name>
<evidence type="ECO:0000256" key="6">
    <source>
        <dbReference type="ARBA" id="ARBA00023163"/>
    </source>
</evidence>
<proteinExistence type="inferred from homology"/>
<comment type="similarity">
    <text evidence="7">Belongs to the NusA family.</text>
</comment>
<evidence type="ECO:0000313" key="10">
    <source>
        <dbReference type="Proteomes" id="UP000245695"/>
    </source>
</evidence>
<dbReference type="Proteomes" id="UP000245695">
    <property type="component" value="Chromosome 1"/>
</dbReference>
<organism evidence="9 10">
    <name type="scientific">Romboutsia hominis</name>
    <dbReference type="NCBI Taxonomy" id="1507512"/>
    <lineage>
        <taxon>Bacteria</taxon>
        <taxon>Bacillati</taxon>
        <taxon>Bacillota</taxon>
        <taxon>Clostridia</taxon>
        <taxon>Peptostreptococcales</taxon>
        <taxon>Peptostreptococcaceae</taxon>
        <taxon>Romboutsia</taxon>
    </lineage>
</organism>
<evidence type="ECO:0000256" key="1">
    <source>
        <dbReference type="ARBA" id="ARBA00022472"/>
    </source>
</evidence>
<accession>A0A2P2BT62</accession>
<dbReference type="FunFam" id="3.30.300.20:FF:000002">
    <property type="entry name" value="Transcription termination/antitermination protein NusA"/>
    <property type="match status" value="1"/>
</dbReference>
<dbReference type="SMART" id="SM00316">
    <property type="entry name" value="S1"/>
    <property type="match status" value="1"/>
</dbReference>
<dbReference type="PROSITE" id="PS50126">
    <property type="entry name" value="S1"/>
    <property type="match status" value="1"/>
</dbReference>
<dbReference type="InterPro" id="IPR036555">
    <property type="entry name" value="NusA_N_sf"/>
</dbReference>
<comment type="subcellular location">
    <subcellularLocation>
        <location evidence="7">Cytoplasm</location>
    </subcellularLocation>
</comment>
<dbReference type="SUPFAM" id="SSF69705">
    <property type="entry name" value="Transcription factor NusA, N-terminal domain"/>
    <property type="match status" value="1"/>
</dbReference>
<dbReference type="Pfam" id="PF26594">
    <property type="entry name" value="KH_NusA_2nd"/>
    <property type="match status" value="1"/>
</dbReference>
<dbReference type="RefSeq" id="WP_166505776.1">
    <property type="nucleotide sequence ID" value="NZ_LN650648.1"/>
</dbReference>
<keyword evidence="3 7" id="KW-0889">Transcription antitermination</keyword>
<keyword evidence="2 7" id="KW-0963">Cytoplasm</keyword>
<evidence type="ECO:0000256" key="3">
    <source>
        <dbReference type="ARBA" id="ARBA00022814"/>
    </source>
</evidence>
<dbReference type="InterPro" id="IPR012340">
    <property type="entry name" value="NA-bd_OB-fold"/>
</dbReference>
<dbReference type="SUPFAM" id="SSF54814">
    <property type="entry name" value="Prokaryotic type KH domain (KH-domain type II)"/>
    <property type="match status" value="2"/>
</dbReference>
<dbReference type="PANTHER" id="PTHR22648:SF0">
    <property type="entry name" value="TRANSCRIPTION TERMINATION_ANTITERMINATION PROTEIN NUSA"/>
    <property type="match status" value="1"/>
</dbReference>
<dbReference type="GO" id="GO:0031564">
    <property type="term" value="P:transcription antitermination"/>
    <property type="evidence" value="ECO:0007669"/>
    <property type="project" value="UniProtKB-UniRule"/>
</dbReference>
<comment type="function">
    <text evidence="7">Participates in both transcription termination and antitermination.</text>
</comment>